<keyword evidence="7" id="KW-1133">Transmembrane helix</keyword>
<dbReference type="PANTHER" id="PTHR31845:SF17">
    <property type="entry name" value="ZN(II)2CYS6 TRANSCRIPTION FACTOR (EUROFUNG)"/>
    <property type="match status" value="1"/>
</dbReference>
<dbReference type="InterPro" id="IPR029071">
    <property type="entry name" value="Ubiquitin-like_domsf"/>
</dbReference>
<feature type="region of interest" description="Disordered" evidence="6">
    <location>
        <begin position="875"/>
        <end position="896"/>
    </location>
</feature>
<dbReference type="GO" id="GO:0000976">
    <property type="term" value="F:transcription cis-regulatory region binding"/>
    <property type="evidence" value="ECO:0007669"/>
    <property type="project" value="TreeGrafter"/>
</dbReference>
<feature type="domain" description="Ubiquitin-like" evidence="9">
    <location>
        <begin position="6"/>
        <end position="72"/>
    </location>
</feature>
<sequence length="1507" mass="166905">MAEEAQTINLKILSPSTEVEGGVNLADVPASTTVKELRSRIQDAAPSKPAPERMRLIYRGRVVANDADTLSNVFGLDNIRESKDQSLHLVLRELPTAGNPSASPAPPSSTVPPNLVRPQAPALPANPLQTNPFRTLPQTRPNSIPPLPQPHQHHLPGAQAHVIPIPLPQQVQHQLAHAMAQQGQQDSERVPDPTSEQPGQETQRPADAAQSPLPGATPLPAMGLPNLPGHGDQPLRREGVGPNGARWTVTYNHVNLPARVQQPLPAFALPHPLGFARPPIPPGLLPSMGHDSAQRLLPRIQTIFQETQREMENVRTLLQPTREPSTQTDRPSISNHLPLQLPIWRIDYIRQHLNTINQNLNVVERALSLLPTEPEVVALRRSVTEIRVDALELNIILDRQQGGPISSQPSTLATSTDPATAGVFTGTIPGAPVMTPAVPTTSQSRVQNATQTSSADAPAELFLLSSPQGPVGLLFDHQGTYTTAPMVSTMPFQSFTTQFVQNRQLIAGLGQHMAQGSTQLHNQLANLQATPPPPPQQPEAGGQAYNQDQAHNQMQNQNQDPIANANANANQPEENDRMINVFGHLWLIFKLAAFVYFFAGGGGLYRPIMLGIVAGVVYLAQVGVFQDQFNLVRRHFEALLPVGALADRVAQPNNQRQTQQRGNLSPEEAARRLLQQRRDQRFGWIRDSMRTVERAFALFVASLFPGVGERMVHAQEERERLERVAAQEERERQEEDARRREEEAQAQREQRDENKAGNDLATHERLDSNASAKGKERAGKVKGMNVKQAACLNCRKSKIKCRRTEGAPICERCQNVGIECIIPEFHIGRQKGVKNKRSGLEKAIYQVEEAIKKRKSDAATSQSTLQQLQQLLNEAQRDEDSNQNQNPDTSPASEVYPQASANNLVGTSSDDQLAVEDVENPLQLLARASDLRIATPQSYNPSTASPEGRFNGSEQSAFLDVHHFFLPMKANLDQGSGLDPIDVGLVTKDEAEMLLQYFHKKLAHTRWGLDPLVHTLPFVRNRSAFLFTTLLAMTAIFLPETSALAKRLLLHRRFLAEQVITRKYRSVEIVLAFMVSIPWMPPGSHASDDDTSLYLATALSIALDLMLDKVITPSISFDQEVVRQIPKAECLHARKALAMDGFEDVDPNSEWGQRLLRRRERVWISLFVLERGVCLARGRSYCVPKTSLIQYCDKWHFNQYADAQDGPLISMAVLRRDLDDLFAEVRTRCDNYRLVEVGSKVAQEIDGSIESFFDSWSRAWPSVIADPESKSLPPYVEILVTHTRLSTYSMLLNHPSAPPEVKRSFRKSALSSALNVMRAAIQGESRLKSMPNNTVTMICFAASIALALSAPVPEGSGNKKSLAPSVRHLIEDTATVLERIGSTPVHRNGASVVYGRFLRVLVKQAPDIERMIRLPSHDPAPSSMAIPDLLSPSYKVNEALPENHTMGPDPISSYWPDTLDFSAMSYNEVNETVTNSDLFSTALLDLPWNDSNPLWTDWMNLPDFNFP</sequence>
<evidence type="ECO:0000256" key="1">
    <source>
        <dbReference type="ARBA" id="ARBA00004123"/>
    </source>
</evidence>
<feature type="region of interest" description="Disordered" evidence="6">
    <location>
        <begin position="717"/>
        <end position="782"/>
    </location>
</feature>
<keyword evidence="11" id="KW-1185">Reference proteome</keyword>
<feature type="region of interest" description="Disordered" evidence="6">
    <location>
        <begin position="96"/>
        <end position="155"/>
    </location>
</feature>
<keyword evidence="2" id="KW-0805">Transcription regulation</keyword>
<evidence type="ECO:0000259" key="8">
    <source>
        <dbReference type="PROSITE" id="PS50048"/>
    </source>
</evidence>
<dbReference type="CDD" id="cd12148">
    <property type="entry name" value="fungal_TF_MHR"/>
    <property type="match status" value="1"/>
</dbReference>
<dbReference type="InterPro" id="IPR000626">
    <property type="entry name" value="Ubiquitin-like_dom"/>
</dbReference>
<evidence type="ECO:0000313" key="11">
    <source>
        <dbReference type="Proteomes" id="UP000596902"/>
    </source>
</evidence>
<dbReference type="SUPFAM" id="SSF57701">
    <property type="entry name" value="Zn2/Cys6 DNA-binding domain"/>
    <property type="match status" value="1"/>
</dbReference>
<protein>
    <recommendedName>
        <fullName evidence="12">Zn(2)-C6 fungal-type domain-containing protein</fullName>
    </recommendedName>
</protein>
<dbReference type="PROSITE" id="PS50053">
    <property type="entry name" value="UBIQUITIN_2"/>
    <property type="match status" value="1"/>
</dbReference>
<accession>A0A8H7B1N3</accession>
<dbReference type="SUPFAM" id="SSF54236">
    <property type="entry name" value="Ubiquitin-like"/>
    <property type="match status" value="1"/>
</dbReference>
<gene>
    <name evidence="10" type="ORF">GT037_006115</name>
</gene>
<name>A0A8H7B1N3_9PLEO</name>
<proteinExistence type="predicted"/>
<reference evidence="10" key="2">
    <citation type="submission" date="2020-08" db="EMBL/GenBank/DDBJ databases">
        <title>Draft Genome Sequence of Cumin Blight Pathogen Alternaria burnsii.</title>
        <authorList>
            <person name="Feng Z."/>
        </authorList>
    </citation>
    <scope>NUCLEOTIDE SEQUENCE</scope>
    <source>
        <strain evidence="10">CBS107.38</strain>
    </source>
</reference>
<evidence type="ECO:0008006" key="12">
    <source>
        <dbReference type="Google" id="ProtNLM"/>
    </source>
</evidence>
<comment type="caution">
    <text evidence="10">The sequence shown here is derived from an EMBL/GenBank/DDBJ whole genome shotgun (WGS) entry which is preliminary data.</text>
</comment>
<keyword evidence="7" id="KW-0472">Membrane</keyword>
<dbReference type="CDD" id="cd17039">
    <property type="entry name" value="Ubl_ubiquitin_like"/>
    <property type="match status" value="1"/>
</dbReference>
<keyword evidence="7" id="KW-0812">Transmembrane</keyword>
<dbReference type="SMART" id="SM00066">
    <property type="entry name" value="GAL4"/>
    <property type="match status" value="1"/>
</dbReference>
<dbReference type="EMBL" id="JAAABM010000008">
    <property type="protein sequence ID" value="KAF7675396.1"/>
    <property type="molecule type" value="Genomic_DNA"/>
</dbReference>
<keyword evidence="5" id="KW-0539">Nucleus</keyword>
<dbReference type="GO" id="GO:0000981">
    <property type="term" value="F:DNA-binding transcription factor activity, RNA polymerase II-specific"/>
    <property type="evidence" value="ECO:0007669"/>
    <property type="project" value="InterPro"/>
</dbReference>
<feature type="domain" description="Zn(2)-C6 fungal-type" evidence="8">
    <location>
        <begin position="790"/>
        <end position="822"/>
    </location>
</feature>
<feature type="region of interest" description="Disordered" evidence="6">
    <location>
        <begin position="171"/>
        <end position="242"/>
    </location>
</feature>
<dbReference type="Pfam" id="PF00172">
    <property type="entry name" value="Zn_clus"/>
    <property type="match status" value="1"/>
</dbReference>
<dbReference type="PANTHER" id="PTHR31845">
    <property type="entry name" value="FINGER DOMAIN PROTEIN, PUTATIVE-RELATED"/>
    <property type="match status" value="1"/>
</dbReference>
<dbReference type="PROSITE" id="PS50048">
    <property type="entry name" value="ZN2_CY6_FUNGAL_2"/>
    <property type="match status" value="1"/>
</dbReference>
<dbReference type="GeneID" id="62204340"/>
<dbReference type="InterPro" id="IPR001138">
    <property type="entry name" value="Zn2Cys6_DnaBD"/>
</dbReference>
<dbReference type="InterPro" id="IPR036864">
    <property type="entry name" value="Zn2-C6_fun-type_DNA-bd_sf"/>
</dbReference>
<keyword evidence="4" id="KW-0804">Transcription</keyword>
<feature type="transmembrane region" description="Helical" evidence="7">
    <location>
        <begin position="608"/>
        <end position="625"/>
    </location>
</feature>
<evidence type="ECO:0000259" key="9">
    <source>
        <dbReference type="PROSITE" id="PS50053"/>
    </source>
</evidence>
<organism evidence="10 11">
    <name type="scientific">Alternaria burnsii</name>
    <dbReference type="NCBI Taxonomy" id="1187904"/>
    <lineage>
        <taxon>Eukaryota</taxon>
        <taxon>Fungi</taxon>
        <taxon>Dikarya</taxon>
        <taxon>Ascomycota</taxon>
        <taxon>Pezizomycotina</taxon>
        <taxon>Dothideomycetes</taxon>
        <taxon>Pleosporomycetidae</taxon>
        <taxon>Pleosporales</taxon>
        <taxon>Pleosporineae</taxon>
        <taxon>Pleosporaceae</taxon>
        <taxon>Alternaria</taxon>
        <taxon>Alternaria sect. Alternaria</taxon>
    </lineage>
</organism>
<reference evidence="10" key="1">
    <citation type="submission" date="2020-01" db="EMBL/GenBank/DDBJ databases">
        <authorList>
            <person name="Feng Z.H.Z."/>
        </authorList>
    </citation>
    <scope>NUCLEOTIDE SEQUENCE</scope>
    <source>
        <strain evidence="10">CBS107.38</strain>
    </source>
</reference>
<evidence type="ECO:0000256" key="6">
    <source>
        <dbReference type="SAM" id="MobiDB-lite"/>
    </source>
</evidence>
<keyword evidence="3" id="KW-0238">DNA-binding</keyword>
<feature type="compositionally biased region" description="Low complexity" evidence="6">
    <location>
        <begin position="111"/>
        <end position="132"/>
    </location>
</feature>
<evidence type="ECO:0000313" key="10">
    <source>
        <dbReference type="EMBL" id="KAF7675396.1"/>
    </source>
</evidence>
<evidence type="ECO:0000256" key="2">
    <source>
        <dbReference type="ARBA" id="ARBA00023015"/>
    </source>
</evidence>
<evidence type="ECO:0000256" key="3">
    <source>
        <dbReference type="ARBA" id="ARBA00023125"/>
    </source>
</evidence>
<feature type="compositionally biased region" description="Basic and acidic residues" evidence="6">
    <location>
        <begin position="717"/>
        <end position="779"/>
    </location>
</feature>
<comment type="subcellular location">
    <subcellularLocation>
        <location evidence="1">Nucleus</location>
    </subcellularLocation>
</comment>
<dbReference type="Proteomes" id="UP000596902">
    <property type="component" value="Unassembled WGS sequence"/>
</dbReference>
<evidence type="ECO:0000256" key="4">
    <source>
        <dbReference type="ARBA" id="ARBA00023163"/>
    </source>
</evidence>
<dbReference type="InterPro" id="IPR051089">
    <property type="entry name" value="prtT"/>
</dbReference>
<dbReference type="RefSeq" id="XP_038785659.1">
    <property type="nucleotide sequence ID" value="XM_038931162.1"/>
</dbReference>
<dbReference type="PROSITE" id="PS00463">
    <property type="entry name" value="ZN2_CY6_FUNGAL_1"/>
    <property type="match status" value="1"/>
</dbReference>
<dbReference type="Gene3D" id="4.10.240.10">
    <property type="entry name" value="Zn(2)-C6 fungal-type DNA-binding domain"/>
    <property type="match status" value="1"/>
</dbReference>
<dbReference type="CDD" id="cd00067">
    <property type="entry name" value="GAL4"/>
    <property type="match status" value="1"/>
</dbReference>
<evidence type="ECO:0000256" key="5">
    <source>
        <dbReference type="ARBA" id="ARBA00023242"/>
    </source>
</evidence>
<dbReference type="Gene3D" id="3.10.20.90">
    <property type="entry name" value="Phosphatidylinositol 3-kinase Catalytic Subunit, Chain A, domain 1"/>
    <property type="match status" value="1"/>
</dbReference>
<evidence type="ECO:0000256" key="7">
    <source>
        <dbReference type="SAM" id="Phobius"/>
    </source>
</evidence>
<feature type="transmembrane region" description="Helical" evidence="7">
    <location>
        <begin position="581"/>
        <end position="599"/>
    </location>
</feature>
<dbReference type="GO" id="GO:0008270">
    <property type="term" value="F:zinc ion binding"/>
    <property type="evidence" value="ECO:0007669"/>
    <property type="project" value="InterPro"/>
</dbReference>
<feature type="compositionally biased region" description="Polar residues" evidence="6">
    <location>
        <begin position="882"/>
        <end position="892"/>
    </location>
</feature>
<feature type="compositionally biased region" description="Polar residues" evidence="6">
    <location>
        <begin position="194"/>
        <end position="203"/>
    </location>
</feature>
<dbReference type="GO" id="GO:0005634">
    <property type="term" value="C:nucleus"/>
    <property type="evidence" value="ECO:0007669"/>
    <property type="project" value="UniProtKB-SubCell"/>
</dbReference>